<dbReference type="OrthoDB" id="1641671at2"/>
<proteinExistence type="predicted"/>
<evidence type="ECO:0000313" key="2">
    <source>
        <dbReference type="Proteomes" id="UP000198995"/>
    </source>
</evidence>
<name>A0A1G6RPT5_PEPNI</name>
<dbReference type="STRING" id="2741.SAMN04489866_10172"/>
<dbReference type="Proteomes" id="UP000198995">
    <property type="component" value="Unassembled WGS sequence"/>
</dbReference>
<organism evidence="1 2">
    <name type="scientific">Peptococcus niger</name>
    <dbReference type="NCBI Taxonomy" id="2741"/>
    <lineage>
        <taxon>Bacteria</taxon>
        <taxon>Bacillati</taxon>
        <taxon>Bacillota</taxon>
        <taxon>Clostridia</taxon>
        <taxon>Eubacteriales</taxon>
        <taxon>Peptococcaceae</taxon>
        <taxon>Peptococcus</taxon>
    </lineage>
</organism>
<evidence type="ECO:0000313" key="1">
    <source>
        <dbReference type="EMBL" id="SDD06005.1"/>
    </source>
</evidence>
<reference evidence="1 2" key="1">
    <citation type="submission" date="2016-10" db="EMBL/GenBank/DDBJ databases">
        <authorList>
            <person name="de Groot N.N."/>
        </authorList>
    </citation>
    <scope>NUCLEOTIDE SEQUENCE [LARGE SCALE GENOMIC DNA]</scope>
    <source>
        <strain evidence="1 2">DSM 20475</strain>
    </source>
</reference>
<gene>
    <name evidence="1" type="ORF">SAMN04489866_10172</name>
</gene>
<dbReference type="EMBL" id="FNAF01000001">
    <property type="protein sequence ID" value="SDD06005.1"/>
    <property type="molecule type" value="Genomic_DNA"/>
</dbReference>
<dbReference type="AlphaFoldDB" id="A0A1G6RPT5"/>
<keyword evidence="2" id="KW-1185">Reference proteome</keyword>
<dbReference type="RefSeq" id="WP_091790773.1">
    <property type="nucleotide sequence ID" value="NZ_FNAF01000001.1"/>
</dbReference>
<protein>
    <submittedName>
        <fullName evidence="1">Phage portal protein, putative, A118 family</fullName>
    </submittedName>
</protein>
<sequence length="442" mass="49305">MLYDEVAKRYHAPALEDMGDNSSRLWQAMYRDEYIYSSPEIHHLSLPAAIATEIARAAVIEFKSEMADASADLARDYAGLLDDLPGITEQACAFGGVMLKPYALSNKVVVDCVAPDLFVPLGVTSDGKINHVIFIDRADALDDKGRRVFYTRLEEHDYSSPERYVIRNEAYRSDTRNSLGDPCALDLVAAWSGMAEEITLTGLDQPLYAYLKYPQANNLDPTSPLGMSCFCRAIALIQDADEQYSRILWEYTGSELAIDADITALKAGNKMPVHGERLFRDLGLDAQDGFYKVFSPAIRDESLFRGLNQILRRIEFNCGLSYGLISDVTDTAKTATEMKIAKQRFYTTVSALQGALREALEATVYGMAILLGERPPEDISFDFDDSILTDSSEEQRIMIAEVAAGLLRPEEYLMRRYGVTEDQAKAMMPPANPDTHIWDGEE</sequence>
<accession>A0A1G6RPT5</accession>